<dbReference type="AlphaFoldDB" id="A0A255Z1I5"/>
<proteinExistence type="predicted"/>
<dbReference type="RefSeq" id="WP_094455719.1">
    <property type="nucleotide sequence ID" value="NZ_NOXU01000026.1"/>
</dbReference>
<dbReference type="InterPro" id="IPR011990">
    <property type="entry name" value="TPR-like_helical_dom_sf"/>
</dbReference>
<protein>
    <recommendedName>
        <fullName evidence="3">DUF924 domain-containing protein</fullName>
    </recommendedName>
</protein>
<dbReference type="SUPFAM" id="SSF48452">
    <property type="entry name" value="TPR-like"/>
    <property type="match status" value="1"/>
</dbReference>
<dbReference type="InterPro" id="IPR010323">
    <property type="entry name" value="DUF924"/>
</dbReference>
<evidence type="ECO:0000313" key="1">
    <source>
        <dbReference type="EMBL" id="OYQ35279.1"/>
    </source>
</evidence>
<evidence type="ECO:0000313" key="2">
    <source>
        <dbReference type="Proteomes" id="UP000216998"/>
    </source>
</evidence>
<name>A0A255Z1I5_9PROT</name>
<dbReference type="OrthoDB" id="7593450at2"/>
<dbReference type="Pfam" id="PF06041">
    <property type="entry name" value="DUF924"/>
    <property type="match status" value="1"/>
</dbReference>
<dbReference type="Gene3D" id="1.25.40.10">
    <property type="entry name" value="Tetratricopeptide repeat domain"/>
    <property type="match status" value="1"/>
</dbReference>
<organism evidence="1 2">
    <name type="scientific">Niveispirillum lacus</name>
    <dbReference type="NCBI Taxonomy" id="1981099"/>
    <lineage>
        <taxon>Bacteria</taxon>
        <taxon>Pseudomonadati</taxon>
        <taxon>Pseudomonadota</taxon>
        <taxon>Alphaproteobacteria</taxon>
        <taxon>Rhodospirillales</taxon>
        <taxon>Azospirillaceae</taxon>
        <taxon>Niveispirillum</taxon>
    </lineage>
</organism>
<gene>
    <name evidence="1" type="ORF">CHU95_08655</name>
</gene>
<dbReference type="Gene3D" id="1.20.58.320">
    <property type="entry name" value="TPR-like"/>
    <property type="match status" value="1"/>
</dbReference>
<dbReference type="Proteomes" id="UP000216998">
    <property type="component" value="Unassembled WGS sequence"/>
</dbReference>
<evidence type="ECO:0008006" key="3">
    <source>
        <dbReference type="Google" id="ProtNLM"/>
    </source>
</evidence>
<sequence>MRASDIDGVLAFWFQEAGPGQWFGGGPEFDVLVTHRLLPAHLAAGNGDLADWAETPEGVLALCILLDQAPRNMFRGTPRAFATDAVALAIATDAIAREQDLMLREDQRPFIYLPFEHSEQIEDQRLAVRLFANRTRDPQLLDYACRHLAVIAQYGRFPHRNKVLGRDSTDAELAYLAMPGSGF</sequence>
<comment type="caution">
    <text evidence="1">The sequence shown here is derived from an EMBL/GenBank/DDBJ whole genome shotgun (WGS) entry which is preliminary data.</text>
</comment>
<accession>A0A255Z1I5</accession>
<dbReference type="EMBL" id="NOXU01000026">
    <property type="protein sequence ID" value="OYQ35279.1"/>
    <property type="molecule type" value="Genomic_DNA"/>
</dbReference>
<reference evidence="1 2" key="1">
    <citation type="submission" date="2017-07" db="EMBL/GenBank/DDBJ databases">
        <title>Niveispirillum cyanobacteriorum sp. nov., isolated from cyanobacterial aggregates in a eutrophic lake.</title>
        <authorList>
            <person name="Cai H."/>
        </authorList>
    </citation>
    <scope>NUCLEOTIDE SEQUENCE [LARGE SCALE GENOMIC DNA]</scope>
    <source>
        <strain evidence="2">TH1-14</strain>
    </source>
</reference>
<keyword evidence="2" id="KW-1185">Reference proteome</keyword>